<proteinExistence type="predicted"/>
<accession>A0A0A9D9K5</accession>
<reference evidence="1" key="2">
    <citation type="journal article" date="2015" name="Data Brief">
        <title>Shoot transcriptome of the giant reed, Arundo donax.</title>
        <authorList>
            <person name="Barrero R.A."/>
            <person name="Guerrero F.D."/>
            <person name="Moolhuijzen P."/>
            <person name="Goolsby J.A."/>
            <person name="Tidwell J."/>
            <person name="Bellgard S.E."/>
            <person name="Bellgard M.I."/>
        </authorList>
    </citation>
    <scope>NUCLEOTIDE SEQUENCE</scope>
    <source>
        <tissue evidence="1">Shoot tissue taken approximately 20 cm above the soil surface</tissue>
    </source>
</reference>
<dbReference type="EMBL" id="GBRH01214532">
    <property type="protein sequence ID" value="JAD83363.1"/>
    <property type="molecule type" value="Transcribed_RNA"/>
</dbReference>
<reference evidence="1" key="1">
    <citation type="submission" date="2014-09" db="EMBL/GenBank/DDBJ databases">
        <authorList>
            <person name="Magalhaes I.L.F."/>
            <person name="Oliveira U."/>
            <person name="Santos F.R."/>
            <person name="Vidigal T.H.D.A."/>
            <person name="Brescovit A.D."/>
            <person name="Santos A.J."/>
        </authorList>
    </citation>
    <scope>NUCLEOTIDE SEQUENCE</scope>
    <source>
        <tissue evidence="1">Shoot tissue taken approximately 20 cm above the soil surface</tissue>
    </source>
</reference>
<sequence length="62" mass="7030">MHLTCKRVCIKSRLFNTGVDIQGDKINHCLIWVVKLTLTICEHKKLTTTITKPLVPNKLGVD</sequence>
<organism evidence="1">
    <name type="scientific">Arundo donax</name>
    <name type="common">Giant reed</name>
    <name type="synonym">Donax arundinaceus</name>
    <dbReference type="NCBI Taxonomy" id="35708"/>
    <lineage>
        <taxon>Eukaryota</taxon>
        <taxon>Viridiplantae</taxon>
        <taxon>Streptophyta</taxon>
        <taxon>Embryophyta</taxon>
        <taxon>Tracheophyta</taxon>
        <taxon>Spermatophyta</taxon>
        <taxon>Magnoliopsida</taxon>
        <taxon>Liliopsida</taxon>
        <taxon>Poales</taxon>
        <taxon>Poaceae</taxon>
        <taxon>PACMAD clade</taxon>
        <taxon>Arundinoideae</taxon>
        <taxon>Arundineae</taxon>
        <taxon>Arundo</taxon>
    </lineage>
</organism>
<dbReference type="AlphaFoldDB" id="A0A0A9D9K5"/>
<evidence type="ECO:0000313" key="1">
    <source>
        <dbReference type="EMBL" id="JAD83363.1"/>
    </source>
</evidence>
<name>A0A0A9D9K5_ARUDO</name>
<protein>
    <submittedName>
        <fullName evidence="1">Uncharacterized protein</fullName>
    </submittedName>
</protein>